<evidence type="ECO:0000256" key="2">
    <source>
        <dbReference type="ARBA" id="ARBA00022771"/>
    </source>
</evidence>
<feature type="compositionally biased region" description="Low complexity" evidence="5">
    <location>
        <begin position="112"/>
        <end position="123"/>
    </location>
</feature>
<name>A0A1I8MHQ0_MUSDO</name>
<sequence>MDTANGQQKQHLALRVALDTMKDRCFLQQKLLKEVEEENQKLLERLAQNTNSSATSIPNTGGGVAETFQLRLQVSELQRHNGQLQAHIDMVSSENRKLWSRLSQIAKESEASDNAAATASANEGSPRCGSGVSNQNLIRSKTFTLKSVNSPNPNIRHKTATVESCESDMRDISLEDGEALEVYSDGDKARPNDATISEVTMGFGYLNDDSSNATQDQDFNAETQKCIDNLAVIRREAMKQQKELNSVFALLESRIALHPCPECAKKSNKPEMADKSLETDESLNTDSKYTNHNNHSYSYNESSKGVNVPITPVILQKQTPQQHEEALPPTNHLNILQEKIMADEANKICPMCGKLYDSTIPFESFCEHVEEHFRDESLDLVHSMENNFEFISHTVGDF</sequence>
<dbReference type="GO" id="GO:0008270">
    <property type="term" value="F:zinc ion binding"/>
    <property type="evidence" value="ECO:0007669"/>
    <property type="project" value="UniProtKB-KW"/>
</dbReference>
<dbReference type="InterPro" id="IPR041641">
    <property type="entry name" value="CALCOCO1/2_Zn_UBZ1"/>
</dbReference>
<keyword evidence="1" id="KW-0479">Metal-binding</keyword>
<dbReference type="VEuPathDB" id="VectorBase:MDOA005008"/>
<feature type="region of interest" description="Disordered" evidence="5">
    <location>
        <begin position="110"/>
        <end position="134"/>
    </location>
</feature>
<dbReference type="STRING" id="7370.A0A1I8MHQ0"/>
<dbReference type="OrthoDB" id="6105729at2759"/>
<dbReference type="eggNOG" id="ENOG502S41T">
    <property type="taxonomic scope" value="Eukaryota"/>
</dbReference>
<gene>
    <name evidence="7" type="primary">101892703</name>
</gene>
<dbReference type="EnsemblMetazoa" id="MDOA005008-RA">
    <property type="protein sequence ID" value="MDOA005008-PA"/>
    <property type="gene ID" value="MDOA005008"/>
</dbReference>
<feature type="compositionally biased region" description="Basic and acidic residues" evidence="5">
    <location>
        <begin position="266"/>
        <end position="278"/>
    </location>
</feature>
<evidence type="ECO:0000256" key="3">
    <source>
        <dbReference type="ARBA" id="ARBA00022833"/>
    </source>
</evidence>
<evidence type="ECO:0000256" key="5">
    <source>
        <dbReference type="SAM" id="MobiDB-lite"/>
    </source>
</evidence>
<keyword evidence="4" id="KW-0175">Coiled coil</keyword>
<dbReference type="AlphaFoldDB" id="A0A1I8MHQ0"/>
<organism evidence="7">
    <name type="scientific">Musca domestica</name>
    <name type="common">House fly</name>
    <dbReference type="NCBI Taxonomy" id="7370"/>
    <lineage>
        <taxon>Eukaryota</taxon>
        <taxon>Metazoa</taxon>
        <taxon>Ecdysozoa</taxon>
        <taxon>Arthropoda</taxon>
        <taxon>Hexapoda</taxon>
        <taxon>Insecta</taxon>
        <taxon>Pterygota</taxon>
        <taxon>Neoptera</taxon>
        <taxon>Endopterygota</taxon>
        <taxon>Diptera</taxon>
        <taxon>Brachycera</taxon>
        <taxon>Muscomorpha</taxon>
        <taxon>Muscoidea</taxon>
        <taxon>Muscidae</taxon>
        <taxon>Musca</taxon>
    </lineage>
</organism>
<proteinExistence type="predicted"/>
<reference evidence="7" key="1">
    <citation type="submission" date="2020-05" db="UniProtKB">
        <authorList>
            <consortium name="EnsemblMetazoa"/>
        </authorList>
    </citation>
    <scope>IDENTIFICATION</scope>
    <source>
        <strain evidence="7">Aabys</strain>
    </source>
</reference>
<accession>A0A1I8MHQ0</accession>
<feature type="compositionally biased region" description="Low complexity" evidence="5">
    <location>
        <begin position="291"/>
        <end position="303"/>
    </location>
</feature>
<evidence type="ECO:0000256" key="1">
    <source>
        <dbReference type="ARBA" id="ARBA00022723"/>
    </source>
</evidence>
<protein>
    <recommendedName>
        <fullName evidence="6">UBZ1-type domain-containing protein</fullName>
    </recommendedName>
</protein>
<keyword evidence="3" id="KW-0862">Zinc</keyword>
<keyword evidence="2" id="KW-0863">Zinc-finger</keyword>
<feature type="region of interest" description="Disordered" evidence="5">
    <location>
        <begin position="266"/>
        <end position="303"/>
    </location>
</feature>
<evidence type="ECO:0000313" key="7">
    <source>
        <dbReference type="EnsemblMetazoa" id="MDOA005008-PA"/>
    </source>
</evidence>
<evidence type="ECO:0000256" key="4">
    <source>
        <dbReference type="ARBA" id="ARBA00023054"/>
    </source>
</evidence>
<evidence type="ECO:0000259" key="6">
    <source>
        <dbReference type="Pfam" id="PF18112"/>
    </source>
</evidence>
<dbReference type="VEuPathDB" id="VectorBase:MDOMA2_016523"/>
<feature type="domain" description="UBZ1-type" evidence="6">
    <location>
        <begin position="347"/>
        <end position="373"/>
    </location>
</feature>
<dbReference type="Pfam" id="PF18112">
    <property type="entry name" value="Zn-C2H2_12"/>
    <property type="match status" value="1"/>
</dbReference>